<feature type="compositionally biased region" description="Acidic residues" evidence="6">
    <location>
        <begin position="107"/>
        <end position="122"/>
    </location>
</feature>
<keyword evidence="3" id="KW-0238">DNA-binding</keyword>
<evidence type="ECO:0000256" key="5">
    <source>
        <dbReference type="ARBA" id="ARBA00023242"/>
    </source>
</evidence>
<dbReference type="Gene3D" id="4.10.280.10">
    <property type="entry name" value="Helix-loop-helix DNA-binding domain"/>
    <property type="match status" value="1"/>
</dbReference>
<evidence type="ECO:0000259" key="7">
    <source>
        <dbReference type="PROSITE" id="PS50888"/>
    </source>
</evidence>
<feature type="compositionally biased region" description="Polar residues" evidence="6">
    <location>
        <begin position="124"/>
        <end position="134"/>
    </location>
</feature>
<dbReference type="SMART" id="SM00353">
    <property type="entry name" value="HLH"/>
    <property type="match status" value="1"/>
</dbReference>
<dbReference type="AlphaFoldDB" id="A0A7C9AVZ9"/>
<keyword evidence="4" id="KW-0804">Transcription</keyword>
<organism evidence="8">
    <name type="scientific">Opuntia streptacantha</name>
    <name type="common">Prickly pear cactus</name>
    <name type="synonym">Opuntia cardona</name>
    <dbReference type="NCBI Taxonomy" id="393608"/>
    <lineage>
        <taxon>Eukaryota</taxon>
        <taxon>Viridiplantae</taxon>
        <taxon>Streptophyta</taxon>
        <taxon>Embryophyta</taxon>
        <taxon>Tracheophyta</taxon>
        <taxon>Spermatophyta</taxon>
        <taxon>Magnoliopsida</taxon>
        <taxon>eudicotyledons</taxon>
        <taxon>Gunneridae</taxon>
        <taxon>Pentapetalae</taxon>
        <taxon>Caryophyllales</taxon>
        <taxon>Cactineae</taxon>
        <taxon>Cactaceae</taxon>
        <taxon>Opuntioideae</taxon>
        <taxon>Opuntia</taxon>
    </lineage>
</organism>
<dbReference type="GO" id="GO:0046983">
    <property type="term" value="F:protein dimerization activity"/>
    <property type="evidence" value="ECO:0007669"/>
    <property type="project" value="InterPro"/>
</dbReference>
<evidence type="ECO:0000256" key="2">
    <source>
        <dbReference type="ARBA" id="ARBA00023015"/>
    </source>
</evidence>
<dbReference type="Pfam" id="PF00010">
    <property type="entry name" value="HLH"/>
    <property type="match status" value="1"/>
</dbReference>
<dbReference type="PANTHER" id="PTHR45914:SF60">
    <property type="entry name" value="TRANSCRIPTION FACTOR RSL2-LIKE"/>
    <property type="match status" value="1"/>
</dbReference>
<feature type="region of interest" description="Disordered" evidence="6">
    <location>
        <begin position="1"/>
        <end position="152"/>
    </location>
</feature>
<evidence type="ECO:0000256" key="4">
    <source>
        <dbReference type="ARBA" id="ARBA00023163"/>
    </source>
</evidence>
<name>A0A7C9AVZ9_OPUST</name>
<accession>A0A7C9AVZ9</accession>
<dbReference type="GO" id="GO:0003677">
    <property type="term" value="F:DNA binding"/>
    <property type="evidence" value="ECO:0007669"/>
    <property type="project" value="UniProtKB-KW"/>
</dbReference>
<protein>
    <recommendedName>
        <fullName evidence="7">BHLH domain-containing protein</fullName>
    </recommendedName>
</protein>
<feature type="compositionally biased region" description="Polar residues" evidence="6">
    <location>
        <begin position="10"/>
        <end position="41"/>
    </location>
</feature>
<dbReference type="PROSITE" id="PS50888">
    <property type="entry name" value="BHLH"/>
    <property type="match status" value="1"/>
</dbReference>
<dbReference type="InterPro" id="IPR011598">
    <property type="entry name" value="bHLH_dom"/>
</dbReference>
<dbReference type="EMBL" id="GISG01275034">
    <property type="protein sequence ID" value="MBA4677379.1"/>
    <property type="molecule type" value="Transcribed_RNA"/>
</dbReference>
<dbReference type="InterPro" id="IPR045843">
    <property type="entry name" value="IND-like"/>
</dbReference>
<feature type="compositionally biased region" description="Basic residues" evidence="6">
    <location>
        <begin position="66"/>
        <end position="90"/>
    </location>
</feature>
<keyword evidence="2" id="KW-0805">Transcription regulation</keyword>
<evidence type="ECO:0000256" key="6">
    <source>
        <dbReference type="SAM" id="MobiDB-lite"/>
    </source>
</evidence>
<proteinExistence type="predicted"/>
<dbReference type="GO" id="GO:0003700">
    <property type="term" value="F:DNA-binding transcription factor activity"/>
    <property type="evidence" value="ECO:0007669"/>
    <property type="project" value="InterPro"/>
</dbReference>
<evidence type="ECO:0000313" key="8">
    <source>
        <dbReference type="EMBL" id="MBA4677379.1"/>
    </source>
</evidence>
<evidence type="ECO:0000256" key="1">
    <source>
        <dbReference type="ARBA" id="ARBA00004123"/>
    </source>
</evidence>
<feature type="domain" description="BHLH" evidence="7">
    <location>
        <begin position="143"/>
        <end position="192"/>
    </location>
</feature>
<keyword evidence="5" id="KW-0539">Nucleus</keyword>
<dbReference type="CDD" id="cd11454">
    <property type="entry name" value="bHLH_AtIND_like"/>
    <property type="match status" value="1"/>
</dbReference>
<sequence>MLLVDDARNEATSTPEGSSTPPRDSASDLNSANQSSCSTELTLKRKLGTPVLEDQIEEKTCSMATPKKKTHTSKTGQKGKRKAQPKKHRVTPAANAEEETGAAHENSEDESNISEETNEVAESESYQETSLTSTGKKRASRGAATDPQSLYARRRRMRINERLRILQSLVPNGTKVDISTMLEEAFHYVKFLQLQIRLLSSDDLWMYAPLAYNGFDVGAYRRMPPFLDLGN</sequence>
<dbReference type="PANTHER" id="PTHR45914">
    <property type="entry name" value="TRANSCRIPTION FACTOR HEC3-RELATED"/>
    <property type="match status" value="1"/>
</dbReference>
<dbReference type="GO" id="GO:0005634">
    <property type="term" value="C:nucleus"/>
    <property type="evidence" value="ECO:0007669"/>
    <property type="project" value="UniProtKB-SubCell"/>
</dbReference>
<dbReference type="InterPro" id="IPR036638">
    <property type="entry name" value="HLH_DNA-bd_sf"/>
</dbReference>
<evidence type="ECO:0000256" key="3">
    <source>
        <dbReference type="ARBA" id="ARBA00023125"/>
    </source>
</evidence>
<reference evidence="8" key="1">
    <citation type="journal article" date="2013" name="J. Plant Res.">
        <title>Effect of fungi and light on seed germination of three Opuntia species from semiarid lands of central Mexico.</title>
        <authorList>
            <person name="Delgado-Sanchez P."/>
            <person name="Jimenez-Bremont J.F."/>
            <person name="Guerrero-Gonzalez Mde L."/>
            <person name="Flores J."/>
        </authorList>
    </citation>
    <scope>NUCLEOTIDE SEQUENCE</scope>
    <source>
        <tissue evidence="8">Cladode</tissue>
    </source>
</reference>
<dbReference type="GO" id="GO:0048766">
    <property type="term" value="P:root hair initiation"/>
    <property type="evidence" value="ECO:0007669"/>
    <property type="project" value="UniProtKB-ARBA"/>
</dbReference>
<comment type="subcellular location">
    <subcellularLocation>
        <location evidence="1">Nucleus</location>
    </subcellularLocation>
</comment>
<dbReference type="FunFam" id="4.10.280.10:FF:000022">
    <property type="entry name" value="Basic helix-loop-helix transcription factor"/>
    <property type="match status" value="1"/>
</dbReference>
<reference evidence="8" key="2">
    <citation type="submission" date="2020-07" db="EMBL/GenBank/DDBJ databases">
        <authorList>
            <person name="Vera ALvarez R."/>
            <person name="Arias-Moreno D.M."/>
            <person name="Jimenez-Jacinto V."/>
            <person name="Jimenez-Bremont J.F."/>
            <person name="Swaminathan K."/>
            <person name="Moose S.P."/>
            <person name="Guerrero-Gonzalez M.L."/>
            <person name="Marino-Ramirez L."/>
            <person name="Landsman D."/>
            <person name="Rodriguez-Kessler M."/>
            <person name="Delgado-Sanchez P."/>
        </authorList>
    </citation>
    <scope>NUCLEOTIDE SEQUENCE</scope>
    <source>
        <tissue evidence="8">Cladode</tissue>
    </source>
</reference>
<dbReference type="SUPFAM" id="SSF47459">
    <property type="entry name" value="HLH, helix-loop-helix DNA-binding domain"/>
    <property type="match status" value="1"/>
</dbReference>